<dbReference type="EMBL" id="MU155199">
    <property type="protein sequence ID" value="KAF9480203.1"/>
    <property type="molecule type" value="Genomic_DNA"/>
</dbReference>
<dbReference type="AlphaFoldDB" id="A0A9P6D213"/>
<protein>
    <submittedName>
        <fullName evidence="2">Uncharacterized protein</fullName>
    </submittedName>
</protein>
<organism evidence="2 3">
    <name type="scientific">Pholiota conissans</name>
    <dbReference type="NCBI Taxonomy" id="109636"/>
    <lineage>
        <taxon>Eukaryota</taxon>
        <taxon>Fungi</taxon>
        <taxon>Dikarya</taxon>
        <taxon>Basidiomycota</taxon>
        <taxon>Agaricomycotina</taxon>
        <taxon>Agaricomycetes</taxon>
        <taxon>Agaricomycetidae</taxon>
        <taxon>Agaricales</taxon>
        <taxon>Agaricineae</taxon>
        <taxon>Strophariaceae</taxon>
        <taxon>Pholiota</taxon>
    </lineage>
</organism>
<reference evidence="2" key="1">
    <citation type="submission" date="2020-11" db="EMBL/GenBank/DDBJ databases">
        <authorList>
            <consortium name="DOE Joint Genome Institute"/>
            <person name="Ahrendt S."/>
            <person name="Riley R."/>
            <person name="Andreopoulos W."/>
            <person name="Labutti K."/>
            <person name="Pangilinan J."/>
            <person name="Ruiz-Duenas F.J."/>
            <person name="Barrasa J.M."/>
            <person name="Sanchez-Garcia M."/>
            <person name="Camarero S."/>
            <person name="Miyauchi S."/>
            <person name="Serrano A."/>
            <person name="Linde D."/>
            <person name="Babiker R."/>
            <person name="Drula E."/>
            <person name="Ayuso-Fernandez I."/>
            <person name="Pacheco R."/>
            <person name="Padilla G."/>
            <person name="Ferreira P."/>
            <person name="Barriuso J."/>
            <person name="Kellner H."/>
            <person name="Castanera R."/>
            <person name="Alfaro M."/>
            <person name="Ramirez L."/>
            <person name="Pisabarro A.G."/>
            <person name="Kuo A."/>
            <person name="Tritt A."/>
            <person name="Lipzen A."/>
            <person name="He G."/>
            <person name="Yan M."/>
            <person name="Ng V."/>
            <person name="Cullen D."/>
            <person name="Martin F."/>
            <person name="Rosso M.-N."/>
            <person name="Henrissat B."/>
            <person name="Hibbett D."/>
            <person name="Martinez A.T."/>
            <person name="Grigoriev I.V."/>
        </authorList>
    </citation>
    <scope>NUCLEOTIDE SEQUENCE</scope>
    <source>
        <strain evidence="2">CIRM-BRFM 674</strain>
    </source>
</reference>
<sequence length="291" mass="31482">MSPKKTATITRHLHKRLQRFPKEGFVHSIPRVRPTRVSAEVALRETLSHDFESNLALEVDTTTDSGYGCGERSAVNLGELAGRYPDVLPTQELSGADPTPIQLDSDQNAQCEDYRTFNNVQTAQPSLQPYALPYEGSDLVHLSTGWAGEEFNGDPSHIPYGRTHGRASGVQNHFANQAGQGNDPQTGHSISGTPALQFGLEEFVRATRASEMWPCQWPSQGPASVGSVSAAPRETQITNLHGPFVQVAWVPNGIPAMESSNGYPEGIQFSSGGVSSYQEPGRNVWPSGNAD</sequence>
<evidence type="ECO:0000313" key="3">
    <source>
        <dbReference type="Proteomes" id="UP000807469"/>
    </source>
</evidence>
<dbReference type="Proteomes" id="UP000807469">
    <property type="component" value="Unassembled WGS sequence"/>
</dbReference>
<name>A0A9P6D213_9AGAR</name>
<proteinExistence type="predicted"/>
<feature type="compositionally biased region" description="Polar residues" evidence="1">
    <location>
        <begin position="265"/>
        <end position="278"/>
    </location>
</feature>
<evidence type="ECO:0000256" key="1">
    <source>
        <dbReference type="SAM" id="MobiDB-lite"/>
    </source>
</evidence>
<comment type="caution">
    <text evidence="2">The sequence shown here is derived from an EMBL/GenBank/DDBJ whole genome shotgun (WGS) entry which is preliminary data.</text>
</comment>
<keyword evidence="3" id="KW-1185">Reference proteome</keyword>
<evidence type="ECO:0000313" key="2">
    <source>
        <dbReference type="EMBL" id="KAF9480203.1"/>
    </source>
</evidence>
<gene>
    <name evidence="2" type="ORF">BDN70DRAFT_894383</name>
</gene>
<feature type="region of interest" description="Disordered" evidence="1">
    <location>
        <begin position="265"/>
        <end position="291"/>
    </location>
</feature>
<accession>A0A9P6D213</accession>